<proteinExistence type="predicted"/>
<sequence>MEFIKTMQMREGVDVGYNNSNIHPENREGCVGVNGLDKSLLLHQVVDIAYKMENRPNVIVKAGKNAKWYLKRFPKDQIDVEIQKQTWRDTSRSVMYLIEWI</sequence>
<protein>
    <submittedName>
        <fullName evidence="1">Uncharacterized protein</fullName>
    </submittedName>
</protein>
<organism evidence="1">
    <name type="scientific">viral metagenome</name>
    <dbReference type="NCBI Taxonomy" id="1070528"/>
    <lineage>
        <taxon>unclassified sequences</taxon>
        <taxon>metagenomes</taxon>
        <taxon>organismal metagenomes</taxon>
    </lineage>
</organism>
<name>A0A6C0HHZ6_9ZZZZ</name>
<reference evidence="1" key="1">
    <citation type="journal article" date="2020" name="Nature">
        <title>Giant virus diversity and host interactions through global metagenomics.</title>
        <authorList>
            <person name="Schulz F."/>
            <person name="Roux S."/>
            <person name="Paez-Espino D."/>
            <person name="Jungbluth S."/>
            <person name="Walsh D.A."/>
            <person name="Denef V.J."/>
            <person name="McMahon K.D."/>
            <person name="Konstantinidis K.T."/>
            <person name="Eloe-Fadrosh E.A."/>
            <person name="Kyrpides N.C."/>
            <person name="Woyke T."/>
        </authorList>
    </citation>
    <scope>NUCLEOTIDE SEQUENCE</scope>
    <source>
        <strain evidence="1">GVMAG-M-3300023184-120</strain>
    </source>
</reference>
<dbReference type="EMBL" id="MN739966">
    <property type="protein sequence ID" value="QHT80258.1"/>
    <property type="molecule type" value="Genomic_DNA"/>
</dbReference>
<dbReference type="AlphaFoldDB" id="A0A6C0HHZ6"/>
<evidence type="ECO:0000313" key="1">
    <source>
        <dbReference type="EMBL" id="QHT80258.1"/>
    </source>
</evidence>
<accession>A0A6C0HHZ6</accession>